<keyword evidence="9" id="KW-0624">Polysaccharide degradation</keyword>
<dbReference type="PROSITE" id="PS51760">
    <property type="entry name" value="GH10_2"/>
    <property type="match status" value="1"/>
</dbReference>
<evidence type="ECO:0000256" key="4">
    <source>
        <dbReference type="ARBA" id="ARBA00022651"/>
    </source>
</evidence>
<dbReference type="Proteomes" id="UP000244727">
    <property type="component" value="Chromosome"/>
</dbReference>
<evidence type="ECO:0000256" key="9">
    <source>
        <dbReference type="ARBA" id="ARBA00023326"/>
    </source>
</evidence>
<dbReference type="KEGG" id="harc:HARCEL1_13150"/>
<accession>A0A2R4X450</accession>
<evidence type="ECO:0000256" key="6">
    <source>
        <dbReference type="ARBA" id="ARBA00022801"/>
    </source>
</evidence>
<evidence type="ECO:0000256" key="2">
    <source>
        <dbReference type="ARBA" id="ARBA00007495"/>
    </source>
</evidence>
<dbReference type="PANTHER" id="PTHR31490">
    <property type="entry name" value="GLYCOSYL HYDROLASE"/>
    <property type="match status" value="1"/>
</dbReference>
<dbReference type="GeneID" id="36513471"/>
<dbReference type="PANTHER" id="PTHR31490:SF88">
    <property type="entry name" value="BETA-XYLANASE"/>
    <property type="match status" value="1"/>
</dbReference>
<dbReference type="PROSITE" id="PS51318">
    <property type="entry name" value="TAT"/>
    <property type="match status" value="1"/>
</dbReference>
<evidence type="ECO:0000259" key="10">
    <source>
        <dbReference type="PROSITE" id="PS51760"/>
    </source>
</evidence>
<sequence length="558" mass="60677">MIQGGDGDVPAIDRRTMLTAAGTLAGGALVGTVGAATAPLSGVTNAAADWEERADERIDEYRRATLTVTVEDAAGRPVPDATVEVAMQSHDVGFGVGVNAPRLLGRDDALSATDRANYRSMITDLFETAVLTNHHKWRFFEESPDVADAATAWLLDHGLSMRGHTCLWANVEGWAVPGDVVDAMGVDHPSGESGPDRDPAHVRQRSLDHVETILDHYANFSHDGTEYGSAIEHWDVVNEAQHEPRFVEVVDGEDSDPVTAPWIADAYARATASAPDDVALDVNDYNVLVGPYEDTRRTYHDQIGFLQATDGVRLDGVGLQCHFYRDESYDETLTPAQTWAALDAYAAHDVAVRITELDVGGAIWTPEEQATYLRQFLTSVYAHPVVEDVLLWGLWDGPEGSDDYPFYHADWTPKPARDAYRDLVFGEWWTDTSGATDGTGVYATTVDHGTHAITARADGTETTTTVTVAADPTRVTLTLDGEHAADGPPAVDGVVPRDLDEDGVYEDLSGNGRLDFPDVNRLFQNAETDTVQSNLMYFDVTGDGSVDQQDVLVLFDRI</sequence>
<keyword evidence="4" id="KW-0858">Xylan degradation</keyword>
<feature type="domain" description="GH10" evidence="10">
    <location>
        <begin position="112"/>
        <end position="423"/>
    </location>
</feature>
<dbReference type="PRINTS" id="PR00134">
    <property type="entry name" value="GLHYDRLASE10"/>
</dbReference>
<evidence type="ECO:0000256" key="7">
    <source>
        <dbReference type="ARBA" id="ARBA00023277"/>
    </source>
</evidence>
<dbReference type="GO" id="GO:0031176">
    <property type="term" value="F:endo-1,4-beta-xylanase activity"/>
    <property type="evidence" value="ECO:0007669"/>
    <property type="project" value="UniProtKB-EC"/>
</dbReference>
<dbReference type="Pfam" id="PF00331">
    <property type="entry name" value="Glyco_hydro_10"/>
    <property type="match status" value="1"/>
</dbReference>
<dbReference type="RefSeq" id="WP_108384008.1">
    <property type="nucleotide sequence ID" value="NZ_CP028858.1"/>
</dbReference>
<dbReference type="Pfam" id="PF00404">
    <property type="entry name" value="Dockerin_1"/>
    <property type="match status" value="1"/>
</dbReference>
<evidence type="ECO:0000256" key="3">
    <source>
        <dbReference type="ARBA" id="ARBA00012590"/>
    </source>
</evidence>
<evidence type="ECO:0000256" key="1">
    <source>
        <dbReference type="ARBA" id="ARBA00000681"/>
    </source>
</evidence>
<dbReference type="InterPro" id="IPR017853">
    <property type="entry name" value="GH"/>
</dbReference>
<evidence type="ECO:0000256" key="8">
    <source>
        <dbReference type="ARBA" id="ARBA00023295"/>
    </source>
</evidence>
<dbReference type="InterPro" id="IPR044846">
    <property type="entry name" value="GH10"/>
</dbReference>
<keyword evidence="8" id="KW-0326">Glycosidase</keyword>
<dbReference type="SUPFAM" id="SSF51445">
    <property type="entry name" value="(Trans)glycosidases"/>
    <property type="match status" value="1"/>
</dbReference>
<dbReference type="InterPro" id="IPR002105">
    <property type="entry name" value="Dockerin_1_rpt"/>
</dbReference>
<dbReference type="InterPro" id="IPR036439">
    <property type="entry name" value="Dockerin_dom_sf"/>
</dbReference>
<evidence type="ECO:0000256" key="5">
    <source>
        <dbReference type="ARBA" id="ARBA00022729"/>
    </source>
</evidence>
<comment type="similarity">
    <text evidence="2">Belongs to the glycosyl hydrolase 10 (cellulase F) family.</text>
</comment>
<dbReference type="SUPFAM" id="SSF63446">
    <property type="entry name" value="Type I dockerin domain"/>
    <property type="match status" value="1"/>
</dbReference>
<evidence type="ECO:0000313" key="12">
    <source>
        <dbReference type="Proteomes" id="UP000244727"/>
    </source>
</evidence>
<dbReference type="InterPro" id="IPR001000">
    <property type="entry name" value="GH10_dom"/>
</dbReference>
<organism evidence="11 12">
    <name type="scientific">Halococcoides cellulosivorans</name>
    <dbReference type="NCBI Taxonomy" id="1679096"/>
    <lineage>
        <taxon>Archaea</taxon>
        <taxon>Methanobacteriati</taxon>
        <taxon>Methanobacteriota</taxon>
        <taxon>Stenosarchaea group</taxon>
        <taxon>Halobacteria</taxon>
        <taxon>Halobacteriales</taxon>
        <taxon>Haloarculaceae</taxon>
        <taxon>Halococcoides</taxon>
    </lineage>
</organism>
<keyword evidence="5" id="KW-0732">Signal</keyword>
<dbReference type="InterPro" id="IPR006311">
    <property type="entry name" value="TAT_signal"/>
</dbReference>
<dbReference type="AlphaFoldDB" id="A0A2R4X450"/>
<dbReference type="EMBL" id="CP028858">
    <property type="protein sequence ID" value="AWB28560.1"/>
    <property type="molecule type" value="Genomic_DNA"/>
</dbReference>
<keyword evidence="7" id="KW-0119">Carbohydrate metabolism</keyword>
<keyword evidence="12" id="KW-1185">Reference proteome</keyword>
<dbReference type="SMART" id="SM00633">
    <property type="entry name" value="Glyco_10"/>
    <property type="match status" value="1"/>
</dbReference>
<proteinExistence type="inferred from homology"/>
<reference evidence="11 12" key="1">
    <citation type="submission" date="2018-04" db="EMBL/GenBank/DDBJ databases">
        <title>Halococcoides cellulosivorans gen. nov., sp. nov., an extremely halophilic cellulose-utilizing haloarchaeon from hypersaline lakes.</title>
        <authorList>
            <person name="Sorokin D.Y."/>
            <person name="Toshchakov S.V."/>
            <person name="Samarov N.I."/>
            <person name="Korzhenkov A."/>
            <person name="Kublanov I.V."/>
        </authorList>
    </citation>
    <scope>NUCLEOTIDE SEQUENCE [LARGE SCALE GENOMIC DNA]</scope>
    <source>
        <strain evidence="11 12">HArcel1</strain>
    </source>
</reference>
<dbReference type="EC" id="3.2.1.8" evidence="3"/>
<evidence type="ECO:0000313" key="11">
    <source>
        <dbReference type="EMBL" id="AWB28560.1"/>
    </source>
</evidence>
<dbReference type="GO" id="GO:0045493">
    <property type="term" value="P:xylan catabolic process"/>
    <property type="evidence" value="ECO:0007669"/>
    <property type="project" value="UniProtKB-KW"/>
</dbReference>
<name>A0A2R4X450_9EURY</name>
<dbReference type="Gene3D" id="3.20.20.80">
    <property type="entry name" value="Glycosidases"/>
    <property type="match status" value="1"/>
</dbReference>
<comment type="catalytic activity">
    <reaction evidence="1">
        <text>Endohydrolysis of (1-&gt;4)-beta-D-xylosidic linkages in xylans.</text>
        <dbReference type="EC" id="3.2.1.8"/>
    </reaction>
</comment>
<protein>
    <recommendedName>
        <fullName evidence="3">endo-1,4-beta-xylanase</fullName>
        <ecNumber evidence="3">3.2.1.8</ecNumber>
    </recommendedName>
</protein>
<gene>
    <name evidence="11" type="ORF">HARCEL1_13150</name>
</gene>
<keyword evidence="6" id="KW-0378">Hydrolase</keyword>